<name>A0A0N5A380_PARTI</name>
<evidence type="ECO:0000313" key="2">
    <source>
        <dbReference type="WBParaSite" id="PTRK_0001609000.1"/>
    </source>
</evidence>
<protein>
    <submittedName>
        <fullName evidence="2">Lon N-terminal domain-containing protein</fullName>
    </submittedName>
</protein>
<reference evidence="2" key="1">
    <citation type="submission" date="2017-02" db="UniProtKB">
        <authorList>
            <consortium name="WormBaseParasite"/>
        </authorList>
    </citation>
    <scope>IDENTIFICATION</scope>
</reference>
<dbReference type="WBParaSite" id="PTRK_0001609000.1">
    <property type="protein sequence ID" value="PTRK_0001609000.1"/>
    <property type="gene ID" value="PTRK_0001609000"/>
</dbReference>
<accession>A0A0N5A380</accession>
<keyword evidence="1" id="KW-1185">Reference proteome</keyword>
<dbReference type="AlphaFoldDB" id="A0A0N5A380"/>
<organism evidence="1 2">
    <name type="scientific">Parastrongyloides trichosuri</name>
    <name type="common">Possum-specific nematode worm</name>
    <dbReference type="NCBI Taxonomy" id="131310"/>
    <lineage>
        <taxon>Eukaryota</taxon>
        <taxon>Metazoa</taxon>
        <taxon>Ecdysozoa</taxon>
        <taxon>Nematoda</taxon>
        <taxon>Chromadorea</taxon>
        <taxon>Rhabditida</taxon>
        <taxon>Tylenchina</taxon>
        <taxon>Panagrolaimomorpha</taxon>
        <taxon>Strongyloidoidea</taxon>
        <taxon>Strongyloididae</taxon>
        <taxon>Parastrongyloides</taxon>
    </lineage>
</organism>
<evidence type="ECO:0000313" key="1">
    <source>
        <dbReference type="Proteomes" id="UP000038045"/>
    </source>
</evidence>
<dbReference type="Proteomes" id="UP000038045">
    <property type="component" value="Unplaced"/>
</dbReference>
<proteinExistence type="predicted"/>
<sequence>MSISPNYIIPRVDPEFFNNTEYYFIAGHRILNTEKTEDGGVTMELILELDNYPGFVYASPEELSPTDVNTYLITQIYSSMFKINRKKKIKFYRNYMFPYNASFNETNIISEEGNVNNEPTKTDEETDLTSLPETLMATLTQICYDRDYEKMNHIMLFVNLEDIIEHFN</sequence>